<comment type="caution">
    <text evidence="1">The sequence shown here is derived from an EMBL/GenBank/DDBJ whole genome shotgun (WGS) entry which is preliminary data.</text>
</comment>
<gene>
    <name evidence="1" type="ORF">CLIB1444_02S10594</name>
</gene>
<evidence type="ECO:0000313" key="1">
    <source>
        <dbReference type="EMBL" id="CAH6719527.1"/>
    </source>
</evidence>
<dbReference type="EMBL" id="CALSDN010000002">
    <property type="protein sequence ID" value="CAH6719527.1"/>
    <property type="molecule type" value="Genomic_DNA"/>
</dbReference>
<evidence type="ECO:0000313" key="2">
    <source>
        <dbReference type="Proteomes" id="UP001152531"/>
    </source>
</evidence>
<accession>A0ACA9Y3M9</accession>
<proteinExistence type="predicted"/>
<keyword evidence="1" id="KW-0675">Receptor</keyword>
<keyword evidence="2" id="KW-1185">Reference proteome</keyword>
<protein>
    <submittedName>
        <fullName evidence="1">Mitochondrial import receptor subunit Tom70p</fullName>
    </submittedName>
</protein>
<dbReference type="Proteomes" id="UP001152531">
    <property type="component" value="Unassembled WGS sequence"/>
</dbReference>
<sequence>MENSLTQRSKTLIAIAAVAGAAAIGASLYYYSTPSVETPKKKKTKSKKKEEEIKQTIYPVDKNGVPTLSEDVIKGLTDKQKEEWSMALKEDGNAKFKNQQFKEAIEYYTSALQLKEDPVFYSNRSACYVSLEDHENVIKDTTAAIKLKPDYSKCILRRSQAYEKIENYVDAMMDLTALSIYGGFSNKSVEGLLDKTLKKFALKLVEEKIKLQKPDLPSASAIGSFFGAFKLETNPEGISENSEGGDKLLFEAIKKIKENTIEGYNEADKLIEQACEAYEVLTISKENPSASKATIALEYSSLFKFLKSLPIEASGDLAKAFNLKPTARTYVIRAIIKADQNNFNDAQNDFKQAIKLDGENGDAYYHAGQIYYLSGDLDTALEYYEKAKVHNPSNIFAFIQSACITYKLGKIKESEDKFTEAKLKFPTSPEIPNYYGELLSDRGDVPAALKQFETAARLQKALPNFSVGALPLINQAALISRDNLEKFDEAEKLLREACEIDPKSELARISLAQVVLQKESLDEAIDLFEESANLTKNFDEKVQATQFAEATKIQKRIRADPVLTAKIAEVMRQQMVGINP</sequence>
<name>A0ACA9Y3M9_9ASCO</name>
<reference evidence="1" key="1">
    <citation type="submission" date="2022-06" db="EMBL/GenBank/DDBJ databases">
        <authorList>
            <person name="Legras J.-L."/>
            <person name="Devillers H."/>
            <person name="Grondin C."/>
        </authorList>
    </citation>
    <scope>NUCLEOTIDE SEQUENCE</scope>
    <source>
        <strain evidence="1">CLIB 1444</strain>
    </source>
</reference>
<organism evidence="1 2">
    <name type="scientific">[Candida] jaroonii</name>
    <dbReference type="NCBI Taxonomy" id="467808"/>
    <lineage>
        <taxon>Eukaryota</taxon>
        <taxon>Fungi</taxon>
        <taxon>Dikarya</taxon>
        <taxon>Ascomycota</taxon>
        <taxon>Saccharomycotina</taxon>
        <taxon>Pichiomycetes</taxon>
        <taxon>Debaryomycetaceae</taxon>
        <taxon>Yamadazyma</taxon>
    </lineage>
</organism>